<dbReference type="PANTHER" id="PTHR18881">
    <property type="entry name" value="POLYAMINE-MODULATED FACTOR 1-BINDING PROTEIN 1-RELATED"/>
    <property type="match status" value="1"/>
</dbReference>
<dbReference type="AlphaFoldDB" id="A0A9X9M3P6"/>
<protein>
    <submittedName>
        <fullName evidence="2">Uncharacterized protein</fullName>
    </submittedName>
</protein>
<organism evidence="2 3">
    <name type="scientific">Gulo gulo</name>
    <name type="common">Wolverine</name>
    <name type="synonym">Gluton</name>
    <dbReference type="NCBI Taxonomy" id="48420"/>
    <lineage>
        <taxon>Eukaryota</taxon>
        <taxon>Metazoa</taxon>
        <taxon>Chordata</taxon>
        <taxon>Craniata</taxon>
        <taxon>Vertebrata</taxon>
        <taxon>Euteleostomi</taxon>
        <taxon>Mammalia</taxon>
        <taxon>Eutheria</taxon>
        <taxon>Laurasiatheria</taxon>
        <taxon>Carnivora</taxon>
        <taxon>Caniformia</taxon>
        <taxon>Musteloidea</taxon>
        <taxon>Mustelidae</taxon>
        <taxon>Guloninae</taxon>
        <taxon>Gulo</taxon>
    </lineage>
</organism>
<evidence type="ECO:0000313" key="3">
    <source>
        <dbReference type="Proteomes" id="UP000269945"/>
    </source>
</evidence>
<dbReference type="PANTHER" id="PTHR18881:SF2">
    <property type="entry name" value="POLYAMINE-MODULATED FACTOR 1-BINDING PROTEIN 1"/>
    <property type="match status" value="1"/>
</dbReference>
<sequence length="130" mass="15014">MKENLLADEKEPSSVPQRSVTKGTYRLRRENDQIMSNMEQWAKEQNHLHNVMVHLQQENKKLKTEIEEKKLKTGHPRLYTKALGPSKTEPIQKGKVYATLGWRGTTQDMSQRMDITKFVGIPHCSGSSYC</sequence>
<dbReference type="GO" id="GO:0007283">
    <property type="term" value="P:spermatogenesis"/>
    <property type="evidence" value="ECO:0007669"/>
    <property type="project" value="TreeGrafter"/>
</dbReference>
<dbReference type="EMBL" id="CYRY02041550">
    <property type="protein sequence ID" value="VCX31498.1"/>
    <property type="molecule type" value="Genomic_DNA"/>
</dbReference>
<gene>
    <name evidence="2" type="ORF">BN2614_LOCUS8</name>
</gene>
<accession>A0A9X9M3P6</accession>
<proteinExistence type="predicted"/>
<keyword evidence="3" id="KW-1185">Reference proteome</keyword>
<name>A0A9X9M3P6_GULGU</name>
<evidence type="ECO:0000256" key="1">
    <source>
        <dbReference type="SAM" id="MobiDB-lite"/>
    </source>
</evidence>
<feature type="compositionally biased region" description="Basic and acidic residues" evidence="1">
    <location>
        <begin position="1"/>
        <end position="12"/>
    </location>
</feature>
<comment type="caution">
    <text evidence="2">The sequence shown here is derived from an EMBL/GenBank/DDBJ whole genome shotgun (WGS) entry which is preliminary data.</text>
</comment>
<dbReference type="InterPro" id="IPR037391">
    <property type="entry name" value="PMF1-bd"/>
</dbReference>
<dbReference type="Proteomes" id="UP000269945">
    <property type="component" value="Unassembled WGS sequence"/>
</dbReference>
<evidence type="ECO:0000313" key="2">
    <source>
        <dbReference type="EMBL" id="VCX31498.1"/>
    </source>
</evidence>
<feature type="region of interest" description="Disordered" evidence="1">
    <location>
        <begin position="1"/>
        <end position="21"/>
    </location>
</feature>
<reference evidence="2 3" key="1">
    <citation type="submission" date="2018-10" db="EMBL/GenBank/DDBJ databases">
        <authorList>
            <person name="Ekblom R."/>
            <person name="Jareborg N."/>
        </authorList>
    </citation>
    <scope>NUCLEOTIDE SEQUENCE [LARGE SCALE GENOMIC DNA]</scope>
    <source>
        <tissue evidence="2">Muscle</tissue>
    </source>
</reference>